<feature type="region of interest" description="Disordered" evidence="4">
    <location>
        <begin position="1357"/>
        <end position="1405"/>
    </location>
</feature>
<keyword evidence="1" id="KW-0677">Repeat</keyword>
<evidence type="ECO:0000256" key="2">
    <source>
        <dbReference type="ARBA" id="ARBA00023203"/>
    </source>
</evidence>
<dbReference type="InterPro" id="IPR018159">
    <property type="entry name" value="Spectrin/alpha-actinin"/>
</dbReference>
<comment type="caution">
    <text evidence="5">The sequence shown here is derived from an EMBL/GenBank/DDBJ whole genome shotgun (WGS) entry which is preliminary data.</text>
</comment>
<feature type="region of interest" description="Disordered" evidence="4">
    <location>
        <begin position="1295"/>
        <end position="1342"/>
    </location>
</feature>
<reference evidence="5" key="1">
    <citation type="submission" date="2021-01" db="EMBL/GenBank/DDBJ databases">
        <title>A chromosome-scale assembly of European eel, Anguilla anguilla.</title>
        <authorList>
            <person name="Henkel C."/>
            <person name="Jong-Raadsen S.A."/>
            <person name="Dufour S."/>
            <person name="Weltzien F.-A."/>
            <person name="Palstra A.P."/>
            <person name="Pelster B."/>
            <person name="Spaink H.P."/>
            <person name="Van Den Thillart G.E."/>
            <person name="Jansen H."/>
            <person name="Zahm M."/>
            <person name="Klopp C."/>
            <person name="Cedric C."/>
            <person name="Louis A."/>
            <person name="Berthelot C."/>
            <person name="Parey E."/>
            <person name="Roest Crollius H."/>
            <person name="Montfort J."/>
            <person name="Robinson-Rechavi M."/>
            <person name="Bucao C."/>
            <person name="Bouchez O."/>
            <person name="Gislard M."/>
            <person name="Lluch J."/>
            <person name="Milhes M."/>
            <person name="Lampietro C."/>
            <person name="Lopez Roques C."/>
            <person name="Donnadieu C."/>
            <person name="Braasch I."/>
            <person name="Desvignes T."/>
            <person name="Postlethwait J."/>
            <person name="Bobe J."/>
            <person name="Guiguen Y."/>
            <person name="Dirks R."/>
        </authorList>
    </citation>
    <scope>NUCLEOTIDE SEQUENCE</scope>
    <source>
        <strain evidence="5">Tag_6206</strain>
        <tissue evidence="5">Liver</tissue>
    </source>
</reference>
<evidence type="ECO:0000313" key="6">
    <source>
        <dbReference type="Proteomes" id="UP001044222"/>
    </source>
</evidence>
<feature type="coiled-coil region" evidence="3">
    <location>
        <begin position="755"/>
        <end position="789"/>
    </location>
</feature>
<organism evidence="5 6">
    <name type="scientific">Anguilla anguilla</name>
    <name type="common">European freshwater eel</name>
    <name type="synonym">Muraena anguilla</name>
    <dbReference type="NCBI Taxonomy" id="7936"/>
    <lineage>
        <taxon>Eukaryota</taxon>
        <taxon>Metazoa</taxon>
        <taxon>Chordata</taxon>
        <taxon>Craniata</taxon>
        <taxon>Vertebrata</taxon>
        <taxon>Euteleostomi</taxon>
        <taxon>Actinopterygii</taxon>
        <taxon>Neopterygii</taxon>
        <taxon>Teleostei</taxon>
        <taxon>Anguilliformes</taxon>
        <taxon>Anguillidae</taxon>
        <taxon>Anguilla</taxon>
    </lineage>
</organism>
<protein>
    <recommendedName>
        <fullName evidence="7">PH domain-containing protein</fullName>
    </recommendedName>
</protein>
<gene>
    <name evidence="5" type="ORF">ANANG_G00302220</name>
</gene>
<accession>A0A9D3LI88</accession>
<evidence type="ECO:0000313" key="5">
    <source>
        <dbReference type="EMBL" id="KAG5831290.1"/>
    </source>
</evidence>
<dbReference type="CDD" id="cd00176">
    <property type="entry name" value="SPEC"/>
    <property type="match status" value="3"/>
</dbReference>
<feature type="coiled-coil region" evidence="3">
    <location>
        <begin position="53"/>
        <end position="107"/>
    </location>
</feature>
<dbReference type="SMART" id="SM00150">
    <property type="entry name" value="SPEC"/>
    <property type="match status" value="7"/>
</dbReference>
<feature type="compositionally biased region" description="Basic and acidic residues" evidence="4">
    <location>
        <begin position="364"/>
        <end position="380"/>
    </location>
</feature>
<feature type="region of interest" description="Disordered" evidence="4">
    <location>
        <begin position="952"/>
        <end position="975"/>
    </location>
</feature>
<dbReference type="SUPFAM" id="SSF46966">
    <property type="entry name" value="Spectrin repeat"/>
    <property type="match status" value="3"/>
</dbReference>
<keyword evidence="6" id="KW-1185">Reference proteome</keyword>
<evidence type="ECO:0000256" key="1">
    <source>
        <dbReference type="ARBA" id="ARBA00022737"/>
    </source>
</evidence>
<feature type="region of interest" description="Disordered" evidence="4">
    <location>
        <begin position="353"/>
        <end position="399"/>
    </location>
</feature>
<feature type="compositionally biased region" description="Low complexity" evidence="4">
    <location>
        <begin position="1125"/>
        <end position="1163"/>
    </location>
</feature>
<dbReference type="EMBL" id="JAFIRN010000018">
    <property type="protein sequence ID" value="KAG5831290.1"/>
    <property type="molecule type" value="Genomic_DNA"/>
</dbReference>
<name>A0A9D3LI88_ANGAN</name>
<proteinExistence type="predicted"/>
<feature type="region of interest" description="Disordered" evidence="4">
    <location>
        <begin position="280"/>
        <end position="310"/>
    </location>
</feature>
<dbReference type="GO" id="GO:0003779">
    <property type="term" value="F:actin binding"/>
    <property type="evidence" value="ECO:0007669"/>
    <property type="project" value="UniProtKB-KW"/>
</dbReference>
<evidence type="ECO:0008006" key="7">
    <source>
        <dbReference type="Google" id="ProtNLM"/>
    </source>
</evidence>
<dbReference type="InterPro" id="IPR002017">
    <property type="entry name" value="Spectrin_repeat"/>
</dbReference>
<sequence>MKGKLQELRDTQWRPLQDGLSHTLQRDLRDFENTLIQLNQMGEQLICKPNPTADQVRKQLGQLKDQWQALKQAAASQSKAVGGARNLQEFNRKVDRLEAWIKEKEEEQWLAKFQGENIDRMQLTRRILDLKEDEQLYRSLYEEINHLALKLEKQGKTEGKNISTRRKHINKMWLKVQSLLKDYHENLQLALEVSSFYQQADNIISAISNKRKSVCVRNEQENSGDREIRDIGSQVMMLEVTVSQLSKLHPALAERVFQKQGEVKEGWALLKKAVRNEKSGLPVTSSDCFREDHDPLTPAKEQQRSMGAETQRIMGKEIKEEQNRLKGHASMGNPGRNRKLANSQDEQLLLKSHAPSATGSGNAHADDVTGRNRPGMERKQISQSKPSIQKGHPQPRPQLHTQLQKFTVSADKTLSWLKDNVAMATQVCCTATLDGFELAKRQQAALEQEIQSNATRIQVVKKEGRSLVRAGHPGSAKIEEFLGQLEGLWEELKRRHRRNLLLLQETERLSLEAARVLAQLDALERWLQTVEVSLQRRRSARDAEALTAAVTAAERESSLLEREVSERGVLLRLLRQEVDRLGRCAHVHTQQLPLRLEQVEEKYRRVQSTLTQQSSELQDTRMLTEFLERVELEESQEQQGSRFGDLAQTLHSETGSKASLLGLRADGGGAREPLMESMGDPVEELREAVEMLNDTVRERGRSLCQEQDLHELLSQHTSLTARITQRLCRAAQLSADVLAAESDMAVRCEPERCGLEALQEQQEELETDLALMEEEVEEMVTLHARLREQYPERVQGLGAELRATLQSWDELRRRAAQNHASLRQFQQLRHFFRNYLAMISWTEDTRARIFSENAVHDGTGGEQPEASEMDVKIEQKFRDFDDLAAAGQTLMDSGHHLSDLIKERMEELRSMLGWILVRWRSQKHQKKNGRKGKAEPKGDAIYSEATVSPALQPDLQGLTGTPANQPAVSPSCHDKTLQTEDGYEVMSSVGLRGGALDKPTPLTSPLLLTQEPSTPSLGGTVNLILSFGKTGDILQAETPFAVKGATEPVHRPVESHSSACKDFWRRCQGLLENTFGSLKRKRKIFRQSMEEVSTYLHVQDSKVAPPAGGNVTLPRSPCQIQVPASSSSSSSSCSQPWAGHAPGHAPGHTPPGSGGSSVFSSLKLRSKKRKRKRDVRRHTIQRIMEMEQPEEEVACSTHTWPLQDRKRKEAPDAERTGYLRNPLARDIDAECTGQSDLTASQSACSSGAAPAGLSRNCRYLSLGSVLTFDLQKDVALIPSIPDIITIGPAELNRRAAGAHPERTAPFSTFKLTRTHTARPRPQTQEELSLQKDSRSSQDTSATIQSMGTLTADLSEQRKTISSNHRSEQRQTTSRDDLSEQRQTTSSNYPSKQEQTTSSNDIPEQRQTISSKYLSEQRQTTYSDGLLDLQLSALSGISSLHEEVAEEWDKLAAVLEVQRRDPKSSAPSAAHVYPSDRNIPTPLTAPPHAPTPTAQSLLPVLLLGGRAGRGCRWRS</sequence>
<dbReference type="Proteomes" id="UP001044222">
    <property type="component" value="Chromosome 18"/>
</dbReference>
<feature type="compositionally biased region" description="Basic and acidic residues" evidence="4">
    <location>
        <begin position="1357"/>
        <end position="1379"/>
    </location>
</feature>
<feature type="compositionally biased region" description="Basic residues" evidence="4">
    <location>
        <begin position="1164"/>
        <end position="1180"/>
    </location>
</feature>
<feature type="compositionally biased region" description="Polar residues" evidence="4">
    <location>
        <begin position="1380"/>
        <end position="1405"/>
    </location>
</feature>
<evidence type="ECO:0000256" key="4">
    <source>
        <dbReference type="SAM" id="MobiDB-lite"/>
    </source>
</evidence>
<feature type="region of interest" description="Disordered" evidence="4">
    <location>
        <begin position="1106"/>
        <end position="1213"/>
    </location>
</feature>
<keyword evidence="2" id="KW-0009">Actin-binding</keyword>
<feature type="compositionally biased region" description="Polar residues" evidence="4">
    <location>
        <begin position="958"/>
        <end position="968"/>
    </location>
</feature>
<dbReference type="Gene3D" id="1.20.58.60">
    <property type="match status" value="4"/>
</dbReference>
<keyword evidence="3" id="KW-0175">Coiled coil</keyword>
<feature type="compositionally biased region" description="Basic and acidic residues" evidence="4">
    <location>
        <begin position="1203"/>
        <end position="1213"/>
    </location>
</feature>
<evidence type="ECO:0000256" key="3">
    <source>
        <dbReference type="SAM" id="Coils"/>
    </source>
</evidence>
<feature type="region of interest" description="Disordered" evidence="4">
    <location>
        <begin position="1459"/>
        <end position="1495"/>
    </location>
</feature>
<dbReference type="Pfam" id="PF00435">
    <property type="entry name" value="Spectrin"/>
    <property type="match status" value="3"/>
</dbReference>
<dbReference type="PANTHER" id="PTHR11915">
    <property type="entry name" value="SPECTRIN/FILAMIN RELATED CYTOSKELETAL PROTEIN"/>
    <property type="match status" value="1"/>
</dbReference>